<sequence>MMSECHKQYKTYLEYTQIWENKCATLGACTSYDGININADDNLLILKNLYIFQIYYQKIRAQTCEDNRNNQSGCAKNVEDCLYYQTKSQEKITFALCTLPEDQASDTENKDCVKELPIQETINANWIVQNVQIENAAIYQQPTQLLHYF</sequence>
<dbReference type="EMBL" id="CAJJDO010000180">
    <property type="protein sequence ID" value="CAD8213483.1"/>
    <property type="molecule type" value="Genomic_DNA"/>
</dbReference>
<dbReference type="Proteomes" id="UP000689195">
    <property type="component" value="Unassembled WGS sequence"/>
</dbReference>
<reference evidence="1" key="1">
    <citation type="submission" date="2021-01" db="EMBL/GenBank/DDBJ databases">
        <authorList>
            <consortium name="Genoscope - CEA"/>
            <person name="William W."/>
        </authorList>
    </citation>
    <scope>NUCLEOTIDE SEQUENCE</scope>
</reference>
<gene>
    <name evidence="1" type="ORF">PPENT_87.1.T1800004</name>
</gene>
<organism evidence="1 2">
    <name type="scientific">Paramecium pentaurelia</name>
    <dbReference type="NCBI Taxonomy" id="43138"/>
    <lineage>
        <taxon>Eukaryota</taxon>
        <taxon>Sar</taxon>
        <taxon>Alveolata</taxon>
        <taxon>Ciliophora</taxon>
        <taxon>Intramacronucleata</taxon>
        <taxon>Oligohymenophorea</taxon>
        <taxon>Peniculida</taxon>
        <taxon>Parameciidae</taxon>
        <taxon>Paramecium</taxon>
    </lineage>
</organism>
<dbReference type="AlphaFoldDB" id="A0A8S1YJ06"/>
<evidence type="ECO:0000313" key="1">
    <source>
        <dbReference type="EMBL" id="CAD8213483.1"/>
    </source>
</evidence>
<proteinExistence type="predicted"/>
<comment type="caution">
    <text evidence="1">The sequence shown here is derived from an EMBL/GenBank/DDBJ whole genome shotgun (WGS) entry which is preliminary data.</text>
</comment>
<accession>A0A8S1YJ06</accession>
<evidence type="ECO:0000313" key="2">
    <source>
        <dbReference type="Proteomes" id="UP000689195"/>
    </source>
</evidence>
<protein>
    <submittedName>
        <fullName evidence="1">Uncharacterized protein</fullName>
    </submittedName>
</protein>
<name>A0A8S1YJ06_9CILI</name>
<keyword evidence="2" id="KW-1185">Reference proteome</keyword>